<keyword evidence="1" id="KW-1133">Transmembrane helix</keyword>
<name>A0ABU7EMA0_9TELE</name>
<protein>
    <submittedName>
        <fullName evidence="2">Uncharacterized protein</fullName>
    </submittedName>
</protein>
<keyword evidence="1" id="KW-0472">Membrane</keyword>
<evidence type="ECO:0000256" key="1">
    <source>
        <dbReference type="SAM" id="Phobius"/>
    </source>
</evidence>
<comment type="caution">
    <text evidence="2">The sequence shown here is derived from an EMBL/GenBank/DDBJ whole genome shotgun (WGS) entry which is preliminary data.</text>
</comment>
<sequence length="102" mass="11382">MTVNSEEGLNIIMDRKGVRQKEASCMKIDTLPYGKAKCLLDKDFTVFTQQKKFCGGVEVRLLNQENTLPTDRHGGGSIMVWGCFAVSYTGYIIQSGLNLFIL</sequence>
<dbReference type="Proteomes" id="UP001352852">
    <property type="component" value="Unassembled WGS sequence"/>
</dbReference>
<gene>
    <name evidence="2" type="ORF">CHARACLAT_025739</name>
</gene>
<keyword evidence="1" id="KW-0812">Transmembrane</keyword>
<accession>A0ABU7EMA0</accession>
<evidence type="ECO:0000313" key="2">
    <source>
        <dbReference type="EMBL" id="MED6288363.1"/>
    </source>
</evidence>
<feature type="transmembrane region" description="Helical" evidence="1">
    <location>
        <begin position="78"/>
        <end position="101"/>
    </location>
</feature>
<proteinExistence type="predicted"/>
<reference evidence="2 3" key="1">
    <citation type="submission" date="2021-06" db="EMBL/GenBank/DDBJ databases">
        <authorList>
            <person name="Palmer J.M."/>
        </authorList>
    </citation>
    <scope>NUCLEOTIDE SEQUENCE [LARGE SCALE GENOMIC DNA]</scope>
    <source>
        <strain evidence="2 3">CL_MEX2019</strain>
        <tissue evidence="2">Muscle</tissue>
    </source>
</reference>
<organism evidence="2 3">
    <name type="scientific">Characodon lateralis</name>
    <dbReference type="NCBI Taxonomy" id="208331"/>
    <lineage>
        <taxon>Eukaryota</taxon>
        <taxon>Metazoa</taxon>
        <taxon>Chordata</taxon>
        <taxon>Craniata</taxon>
        <taxon>Vertebrata</taxon>
        <taxon>Euteleostomi</taxon>
        <taxon>Actinopterygii</taxon>
        <taxon>Neopterygii</taxon>
        <taxon>Teleostei</taxon>
        <taxon>Neoteleostei</taxon>
        <taxon>Acanthomorphata</taxon>
        <taxon>Ovalentaria</taxon>
        <taxon>Atherinomorphae</taxon>
        <taxon>Cyprinodontiformes</taxon>
        <taxon>Goodeidae</taxon>
        <taxon>Characodon</taxon>
    </lineage>
</organism>
<keyword evidence="3" id="KW-1185">Reference proteome</keyword>
<dbReference type="EMBL" id="JAHUTJ010060394">
    <property type="protein sequence ID" value="MED6288363.1"/>
    <property type="molecule type" value="Genomic_DNA"/>
</dbReference>
<evidence type="ECO:0000313" key="3">
    <source>
        <dbReference type="Proteomes" id="UP001352852"/>
    </source>
</evidence>